<dbReference type="SUPFAM" id="SSF52777">
    <property type="entry name" value="CoA-dependent acyltransferases"/>
    <property type="match status" value="2"/>
</dbReference>
<dbReference type="InterPro" id="IPR023213">
    <property type="entry name" value="CAT-like_dom_sf"/>
</dbReference>
<evidence type="ECO:0000313" key="3">
    <source>
        <dbReference type="Proteomes" id="UP000272400"/>
    </source>
</evidence>
<dbReference type="GO" id="GO:0031177">
    <property type="term" value="F:phosphopantetheine binding"/>
    <property type="evidence" value="ECO:0007669"/>
    <property type="project" value="TreeGrafter"/>
</dbReference>
<feature type="domain" description="Condensation" evidence="1">
    <location>
        <begin position="21"/>
        <end position="429"/>
    </location>
</feature>
<reference evidence="2 3" key="1">
    <citation type="submission" date="2018-11" db="EMBL/GenBank/DDBJ databases">
        <title>Sequencing the genomes of 1000 actinobacteria strains.</title>
        <authorList>
            <person name="Klenk H.-P."/>
        </authorList>
    </citation>
    <scope>NUCLEOTIDE SEQUENCE [LARGE SCALE GENOMIC DNA]</scope>
    <source>
        <strain evidence="2 3">DSM 44254</strain>
    </source>
</reference>
<dbReference type="GO" id="GO:0008610">
    <property type="term" value="P:lipid biosynthetic process"/>
    <property type="evidence" value="ECO:0007669"/>
    <property type="project" value="UniProtKB-ARBA"/>
</dbReference>
<organism evidence="2 3">
    <name type="scientific">Actinocorallia herbida</name>
    <dbReference type="NCBI Taxonomy" id="58109"/>
    <lineage>
        <taxon>Bacteria</taxon>
        <taxon>Bacillati</taxon>
        <taxon>Actinomycetota</taxon>
        <taxon>Actinomycetes</taxon>
        <taxon>Streptosporangiales</taxon>
        <taxon>Thermomonosporaceae</taxon>
        <taxon>Actinocorallia</taxon>
    </lineage>
</organism>
<keyword evidence="3" id="KW-1185">Reference proteome</keyword>
<dbReference type="Pfam" id="PF00668">
    <property type="entry name" value="Condensation"/>
    <property type="match status" value="1"/>
</dbReference>
<dbReference type="Gene3D" id="3.30.559.10">
    <property type="entry name" value="Chloramphenicol acetyltransferase-like domain"/>
    <property type="match status" value="1"/>
</dbReference>
<dbReference type="GO" id="GO:0043041">
    <property type="term" value="P:amino acid activation for nonribosomal peptide biosynthetic process"/>
    <property type="evidence" value="ECO:0007669"/>
    <property type="project" value="TreeGrafter"/>
</dbReference>
<dbReference type="GO" id="GO:0009366">
    <property type="term" value="C:enterobactin synthetase complex"/>
    <property type="evidence" value="ECO:0007669"/>
    <property type="project" value="TreeGrafter"/>
</dbReference>
<protein>
    <submittedName>
        <fullName evidence="2">Condensation domain-containing protein</fullName>
    </submittedName>
</protein>
<dbReference type="PANTHER" id="PTHR45527:SF1">
    <property type="entry name" value="FATTY ACID SYNTHASE"/>
    <property type="match status" value="1"/>
</dbReference>
<dbReference type="EMBL" id="RJKE01000001">
    <property type="protein sequence ID" value="ROO90817.1"/>
    <property type="molecule type" value="Genomic_DNA"/>
</dbReference>
<comment type="caution">
    <text evidence="2">The sequence shown here is derived from an EMBL/GenBank/DDBJ whole genome shotgun (WGS) entry which is preliminary data.</text>
</comment>
<accession>A0A3N1DBA6</accession>
<evidence type="ECO:0000313" key="2">
    <source>
        <dbReference type="EMBL" id="ROO90817.1"/>
    </source>
</evidence>
<name>A0A3N1DBA6_9ACTN</name>
<dbReference type="InterPro" id="IPR001242">
    <property type="entry name" value="Condensation_dom"/>
</dbReference>
<dbReference type="Proteomes" id="UP000272400">
    <property type="component" value="Unassembled WGS sequence"/>
</dbReference>
<gene>
    <name evidence="2" type="ORF">EDD29_8556</name>
</gene>
<sequence length="432" mass="46321">MPDGLPVPLVQRRVADPGIITEAVLVFAGPLDPAALRDAAEAVCRAHEATRTTVDLDADRQTVHPYTPGAVCFAVCEAGRGGLLATLDERAGRPLDPARLPVFRVDAVTASRDRAAVHLALPHAVADYTSMEIVVGDLVTAYAGLTAGRPVRLAVPGLFTEHLRHRAALAADPAVWAPGGKGHRAAEFWADRLAGAAPPAFGRPRPGGTGPRTRVLAGTLEPEVSRRLAEVCREARCSPFHAAVAAFAEAVSAVTGEEDVTTMCVVHGRNDPEYARTVGMFIEEVPFRQRVRAGTRRAFLSSVAVHAFTGYVHAATPLALVAGHSPEVAAFASRWLTRGLFLQYRPQRYGAGLEDAVDGVRLSFPQEAHAMNAAVMPGVALFSVDHTTDVLTTDFRFDTRRWLPAEMDRLHTNFLDRLTDYALHPDAPVGPS</sequence>
<dbReference type="GO" id="GO:0047527">
    <property type="term" value="F:2,3-dihydroxybenzoate-serine ligase activity"/>
    <property type="evidence" value="ECO:0007669"/>
    <property type="project" value="TreeGrafter"/>
</dbReference>
<dbReference type="Gene3D" id="3.30.559.30">
    <property type="entry name" value="Nonribosomal peptide synthetase, condensation domain"/>
    <property type="match status" value="1"/>
</dbReference>
<dbReference type="GO" id="GO:0009239">
    <property type="term" value="P:enterobactin biosynthetic process"/>
    <property type="evidence" value="ECO:0007669"/>
    <property type="project" value="TreeGrafter"/>
</dbReference>
<dbReference type="RefSeq" id="WP_170201783.1">
    <property type="nucleotide sequence ID" value="NZ_RJKE01000001.1"/>
</dbReference>
<evidence type="ECO:0000259" key="1">
    <source>
        <dbReference type="Pfam" id="PF00668"/>
    </source>
</evidence>
<dbReference type="PANTHER" id="PTHR45527">
    <property type="entry name" value="NONRIBOSOMAL PEPTIDE SYNTHETASE"/>
    <property type="match status" value="1"/>
</dbReference>
<dbReference type="GO" id="GO:0005829">
    <property type="term" value="C:cytosol"/>
    <property type="evidence" value="ECO:0007669"/>
    <property type="project" value="TreeGrafter"/>
</dbReference>
<proteinExistence type="predicted"/>
<dbReference type="AlphaFoldDB" id="A0A3N1DBA6"/>